<dbReference type="AlphaFoldDB" id="A0ABD2P0R1"/>
<protein>
    <recommendedName>
        <fullName evidence="1">Reverse transcriptase domain-containing protein</fullName>
    </recommendedName>
</protein>
<dbReference type="InterPro" id="IPR000477">
    <property type="entry name" value="RT_dom"/>
</dbReference>
<comment type="caution">
    <text evidence="2">The sequence shown here is derived from an EMBL/GenBank/DDBJ whole genome shotgun (WGS) entry which is preliminary data.</text>
</comment>
<dbReference type="Proteomes" id="UP001516400">
    <property type="component" value="Unassembled WGS sequence"/>
</dbReference>
<gene>
    <name evidence="2" type="ORF">HHI36_018379</name>
</gene>
<name>A0ABD2P0R1_9CUCU</name>
<dbReference type="Pfam" id="PF00078">
    <property type="entry name" value="RVT_1"/>
    <property type="match status" value="1"/>
</dbReference>
<organism evidence="2 3">
    <name type="scientific">Cryptolaemus montrouzieri</name>
    <dbReference type="NCBI Taxonomy" id="559131"/>
    <lineage>
        <taxon>Eukaryota</taxon>
        <taxon>Metazoa</taxon>
        <taxon>Ecdysozoa</taxon>
        <taxon>Arthropoda</taxon>
        <taxon>Hexapoda</taxon>
        <taxon>Insecta</taxon>
        <taxon>Pterygota</taxon>
        <taxon>Neoptera</taxon>
        <taxon>Endopterygota</taxon>
        <taxon>Coleoptera</taxon>
        <taxon>Polyphaga</taxon>
        <taxon>Cucujiformia</taxon>
        <taxon>Coccinelloidea</taxon>
        <taxon>Coccinellidae</taxon>
        <taxon>Scymninae</taxon>
        <taxon>Scymnini</taxon>
        <taxon>Cryptolaemus</taxon>
    </lineage>
</organism>
<evidence type="ECO:0000313" key="3">
    <source>
        <dbReference type="Proteomes" id="UP001516400"/>
    </source>
</evidence>
<evidence type="ECO:0000313" key="2">
    <source>
        <dbReference type="EMBL" id="KAL3284216.1"/>
    </source>
</evidence>
<sequence>MGMLGPYVEQDLGVVHVEHEEHEDELPCDGELRCILCGEPHLATYRGCSEYIRQGNIREIMALHNLSLYEADHICESKKNAPIPSEFKAPVKTGGMQEVLTAPTRKSMRIPSRIILGQPTRCRCVLKLVLWFRLVDIFDETTNKILGPIEVKCGLPRGSVISPKLYNLYSSVPDDTITGGVVSVQYADDKVIMISRKNLERMGSIPNENLMRINELMSGGNLNISVTKSKTIY</sequence>
<reference evidence="2 3" key="1">
    <citation type="journal article" date="2021" name="BMC Biol.">
        <title>Horizontally acquired antibacterial genes associated with adaptive radiation of ladybird beetles.</title>
        <authorList>
            <person name="Li H.S."/>
            <person name="Tang X.F."/>
            <person name="Huang Y.H."/>
            <person name="Xu Z.Y."/>
            <person name="Chen M.L."/>
            <person name="Du X.Y."/>
            <person name="Qiu B.Y."/>
            <person name="Chen P.T."/>
            <person name="Zhang W."/>
            <person name="Slipinski A."/>
            <person name="Escalona H.E."/>
            <person name="Waterhouse R.M."/>
            <person name="Zwick A."/>
            <person name="Pang H."/>
        </authorList>
    </citation>
    <scope>NUCLEOTIDE SEQUENCE [LARGE SCALE GENOMIC DNA]</scope>
    <source>
        <strain evidence="2">SYSU2018</strain>
    </source>
</reference>
<proteinExistence type="predicted"/>
<feature type="domain" description="Reverse transcriptase" evidence="1">
    <location>
        <begin position="134"/>
        <end position="232"/>
    </location>
</feature>
<accession>A0ABD2P0R1</accession>
<evidence type="ECO:0000259" key="1">
    <source>
        <dbReference type="Pfam" id="PF00078"/>
    </source>
</evidence>
<keyword evidence="3" id="KW-1185">Reference proteome</keyword>
<dbReference type="EMBL" id="JABFTP020000165">
    <property type="protein sequence ID" value="KAL3284216.1"/>
    <property type="molecule type" value="Genomic_DNA"/>
</dbReference>